<feature type="coiled-coil region" evidence="1">
    <location>
        <begin position="71"/>
        <end position="112"/>
    </location>
</feature>
<proteinExistence type="predicted"/>
<gene>
    <name evidence="2" type="ORF">F2Q69_00012528</name>
</gene>
<dbReference type="Proteomes" id="UP000712600">
    <property type="component" value="Unassembled WGS sequence"/>
</dbReference>
<protein>
    <submittedName>
        <fullName evidence="2">Uncharacterized protein</fullName>
    </submittedName>
</protein>
<organism evidence="2 3">
    <name type="scientific">Brassica cretica</name>
    <name type="common">Mustard</name>
    <dbReference type="NCBI Taxonomy" id="69181"/>
    <lineage>
        <taxon>Eukaryota</taxon>
        <taxon>Viridiplantae</taxon>
        <taxon>Streptophyta</taxon>
        <taxon>Embryophyta</taxon>
        <taxon>Tracheophyta</taxon>
        <taxon>Spermatophyta</taxon>
        <taxon>Magnoliopsida</taxon>
        <taxon>eudicotyledons</taxon>
        <taxon>Gunneridae</taxon>
        <taxon>Pentapetalae</taxon>
        <taxon>rosids</taxon>
        <taxon>malvids</taxon>
        <taxon>Brassicales</taxon>
        <taxon>Brassicaceae</taxon>
        <taxon>Brassiceae</taxon>
        <taxon>Brassica</taxon>
    </lineage>
</organism>
<keyword evidence="1" id="KW-0175">Coiled coil</keyword>
<evidence type="ECO:0000313" key="3">
    <source>
        <dbReference type="Proteomes" id="UP000712600"/>
    </source>
</evidence>
<evidence type="ECO:0000313" key="2">
    <source>
        <dbReference type="EMBL" id="KAF3555548.1"/>
    </source>
</evidence>
<sequence>MRRQSARLGTCRQLTSYFLRRLRRCCVNQSLDAALLRKSQEFKTVTEKAVEEQGRVLAQKTAQKAKSFEKFGELKEKYRSSRERVKEIKQEKAALEEEKADLEEAKRVASLRHVKDVTRLKQSRSFEVTHERVRVQTAMIPKSNHRFNNIRNRR</sequence>
<dbReference type="AlphaFoldDB" id="A0A8S9QWA3"/>
<name>A0A8S9QWA3_BRACR</name>
<accession>A0A8S9QWA3</accession>
<evidence type="ECO:0000256" key="1">
    <source>
        <dbReference type="SAM" id="Coils"/>
    </source>
</evidence>
<comment type="caution">
    <text evidence="2">The sequence shown here is derived from an EMBL/GenBank/DDBJ whole genome shotgun (WGS) entry which is preliminary data.</text>
</comment>
<reference evidence="2" key="1">
    <citation type="submission" date="2019-12" db="EMBL/GenBank/DDBJ databases">
        <title>Genome sequencing and annotation of Brassica cretica.</title>
        <authorList>
            <person name="Studholme D.J."/>
            <person name="Sarris P."/>
        </authorList>
    </citation>
    <scope>NUCLEOTIDE SEQUENCE</scope>
    <source>
        <strain evidence="2">PFS-109/04</strain>
        <tissue evidence="2">Leaf</tissue>
    </source>
</reference>
<dbReference type="EMBL" id="QGKX02000996">
    <property type="protein sequence ID" value="KAF3555548.1"/>
    <property type="molecule type" value="Genomic_DNA"/>
</dbReference>